<dbReference type="Gene3D" id="1.10.630.10">
    <property type="entry name" value="Cytochrome P450"/>
    <property type="match status" value="1"/>
</dbReference>
<name>A0AAD6EJ19_9POAL</name>
<evidence type="ECO:0000313" key="15">
    <source>
        <dbReference type="EMBL" id="KAJ3686552.1"/>
    </source>
</evidence>
<keyword evidence="8 13" id="KW-0560">Oxidoreductase</keyword>
<evidence type="ECO:0000256" key="13">
    <source>
        <dbReference type="RuleBase" id="RU000461"/>
    </source>
</evidence>
<keyword evidence="10 13" id="KW-0503">Monooxygenase</keyword>
<dbReference type="FunFam" id="1.10.630.10:FF:000126">
    <property type="entry name" value="Predicted protein"/>
    <property type="match status" value="1"/>
</dbReference>
<accession>A0AAD6EJ19</accession>
<evidence type="ECO:0000256" key="12">
    <source>
        <dbReference type="PIRSR" id="PIRSR602401-1"/>
    </source>
</evidence>
<evidence type="ECO:0000256" key="2">
    <source>
        <dbReference type="ARBA" id="ARBA00004167"/>
    </source>
</evidence>
<dbReference type="GO" id="GO:0020037">
    <property type="term" value="F:heme binding"/>
    <property type="evidence" value="ECO:0007669"/>
    <property type="project" value="InterPro"/>
</dbReference>
<dbReference type="AlphaFoldDB" id="A0AAD6EJ19"/>
<reference evidence="15 16" key="1">
    <citation type="journal article" date="2022" name="Cell">
        <title>Repeat-based holocentromeres influence genome architecture and karyotype evolution.</title>
        <authorList>
            <person name="Hofstatter P.G."/>
            <person name="Thangavel G."/>
            <person name="Lux T."/>
            <person name="Neumann P."/>
            <person name="Vondrak T."/>
            <person name="Novak P."/>
            <person name="Zhang M."/>
            <person name="Costa L."/>
            <person name="Castellani M."/>
            <person name="Scott A."/>
            <person name="Toegelov H."/>
            <person name="Fuchs J."/>
            <person name="Mata-Sucre Y."/>
            <person name="Dias Y."/>
            <person name="Vanzela A.L.L."/>
            <person name="Huettel B."/>
            <person name="Almeida C.C.S."/>
            <person name="Simkova H."/>
            <person name="Souza G."/>
            <person name="Pedrosa-Harand A."/>
            <person name="Macas J."/>
            <person name="Mayer K.F.X."/>
            <person name="Houben A."/>
            <person name="Marques A."/>
        </authorList>
    </citation>
    <scope>NUCLEOTIDE SEQUENCE [LARGE SCALE GENOMIC DNA]</scope>
    <source>
        <strain evidence="15">RhyTen1mFocal</strain>
    </source>
</reference>
<evidence type="ECO:0000256" key="11">
    <source>
        <dbReference type="ARBA" id="ARBA00023136"/>
    </source>
</evidence>
<dbReference type="GO" id="GO:0004497">
    <property type="term" value="F:monooxygenase activity"/>
    <property type="evidence" value="ECO:0007669"/>
    <property type="project" value="UniProtKB-KW"/>
</dbReference>
<dbReference type="Proteomes" id="UP001210211">
    <property type="component" value="Unassembled WGS sequence"/>
</dbReference>
<dbReference type="InterPro" id="IPR002401">
    <property type="entry name" value="Cyt_P450_E_grp-I"/>
</dbReference>
<evidence type="ECO:0000256" key="14">
    <source>
        <dbReference type="SAM" id="Phobius"/>
    </source>
</evidence>
<gene>
    <name evidence="15" type="ORF">LUZ61_015716</name>
</gene>
<keyword evidence="4 12" id="KW-0349">Heme</keyword>
<dbReference type="InterPro" id="IPR001128">
    <property type="entry name" value="Cyt_P450"/>
</dbReference>
<evidence type="ECO:0000256" key="5">
    <source>
        <dbReference type="ARBA" id="ARBA00022692"/>
    </source>
</evidence>
<organism evidence="15 16">
    <name type="scientific">Rhynchospora tenuis</name>
    <dbReference type="NCBI Taxonomy" id="198213"/>
    <lineage>
        <taxon>Eukaryota</taxon>
        <taxon>Viridiplantae</taxon>
        <taxon>Streptophyta</taxon>
        <taxon>Embryophyta</taxon>
        <taxon>Tracheophyta</taxon>
        <taxon>Spermatophyta</taxon>
        <taxon>Magnoliopsida</taxon>
        <taxon>Liliopsida</taxon>
        <taxon>Poales</taxon>
        <taxon>Cyperaceae</taxon>
        <taxon>Cyperoideae</taxon>
        <taxon>Rhynchosporeae</taxon>
        <taxon>Rhynchospora</taxon>
    </lineage>
</organism>
<keyword evidence="11 14" id="KW-0472">Membrane</keyword>
<comment type="similarity">
    <text evidence="3 13">Belongs to the cytochrome P450 family.</text>
</comment>
<dbReference type="EMBL" id="JAMRDG010000002">
    <property type="protein sequence ID" value="KAJ3686552.1"/>
    <property type="molecule type" value="Genomic_DNA"/>
</dbReference>
<dbReference type="PANTHER" id="PTHR47944">
    <property type="entry name" value="CYTOCHROME P450 98A9"/>
    <property type="match status" value="1"/>
</dbReference>
<proteinExistence type="inferred from homology"/>
<feature type="transmembrane region" description="Helical" evidence="14">
    <location>
        <begin position="318"/>
        <end position="339"/>
    </location>
</feature>
<evidence type="ECO:0000256" key="8">
    <source>
        <dbReference type="ARBA" id="ARBA00023002"/>
    </source>
</evidence>
<evidence type="ECO:0000256" key="10">
    <source>
        <dbReference type="ARBA" id="ARBA00023033"/>
    </source>
</evidence>
<protein>
    <recommendedName>
        <fullName evidence="17">Cytochrome P450</fullName>
    </recommendedName>
</protein>
<feature type="binding site" description="axial binding residue" evidence="12">
    <location>
        <position position="467"/>
    </location>
    <ligand>
        <name>heme</name>
        <dbReference type="ChEBI" id="CHEBI:30413"/>
    </ligand>
    <ligandPart>
        <name>Fe</name>
        <dbReference type="ChEBI" id="CHEBI:18248"/>
    </ligandPart>
</feature>
<dbReference type="PANTHER" id="PTHR47944:SF17">
    <property type="entry name" value="3,9-DIHYDROXYPTEROCARPAN 6A-MONOOXYGENASE"/>
    <property type="match status" value="1"/>
</dbReference>
<evidence type="ECO:0000256" key="1">
    <source>
        <dbReference type="ARBA" id="ARBA00001971"/>
    </source>
</evidence>
<evidence type="ECO:0000256" key="3">
    <source>
        <dbReference type="ARBA" id="ARBA00010617"/>
    </source>
</evidence>
<dbReference type="PROSITE" id="PS00086">
    <property type="entry name" value="CYTOCHROME_P450"/>
    <property type="match status" value="1"/>
</dbReference>
<dbReference type="PRINTS" id="PR00463">
    <property type="entry name" value="EP450I"/>
</dbReference>
<evidence type="ECO:0000256" key="9">
    <source>
        <dbReference type="ARBA" id="ARBA00023004"/>
    </source>
</evidence>
<keyword evidence="16" id="KW-1185">Reference proteome</keyword>
<dbReference type="GO" id="GO:0016705">
    <property type="term" value="F:oxidoreductase activity, acting on paired donors, with incorporation or reduction of molecular oxygen"/>
    <property type="evidence" value="ECO:0007669"/>
    <property type="project" value="InterPro"/>
</dbReference>
<dbReference type="GO" id="GO:0005506">
    <property type="term" value="F:iron ion binding"/>
    <property type="evidence" value="ECO:0007669"/>
    <property type="project" value="InterPro"/>
</dbReference>
<keyword evidence="5 14" id="KW-0812">Transmembrane</keyword>
<keyword evidence="9 12" id="KW-0408">Iron</keyword>
<evidence type="ECO:0000256" key="4">
    <source>
        <dbReference type="ARBA" id="ARBA00022617"/>
    </source>
</evidence>
<dbReference type="PRINTS" id="PR00385">
    <property type="entry name" value="P450"/>
</dbReference>
<keyword evidence="7 14" id="KW-1133">Transmembrane helix</keyword>
<sequence>MEILASTLELFNSSTLTILVISLITLGAIILRTSKPHAKLSATIPSPVALPIIGHLHLLGRLPHQSLHRIALRHGPLIRVRLGGIDYLALNSPSTVKSFLKNNELAFSNRPSSTTILRLTYNGSDMSFTPYSPHWVFMRKLTMTQLLGGKTIDKLHFIRKEEVKRLLRIFYDKSRKGEKVNMSKELINLASSIISRMSVGRQWAGKDDELVELKKVVNELEEVMGMFDLRDHVWVFKQFGKLGFDFQGIDSKAVEVKRWYDRMVERILREKEVERQKLSGNEDGGEGMAPKGILDLLMDVYDDENAEKKLTRENLKSYILNVLAAATSTTAITIEWALAEVMNHPSVLKKLLTELDTVVGKDRLIDESDLPRLPYLHAVIKETLRLHCPVPIIARISSEDCTIDGHFVPAGTRILVNSWAVCRDPESWKNPLEFDPERFSGDDNMNEIDYKGQHFQLLPFGSGRRMCPGVSLAQLVIKGGFAALVQCFDWPSDENSVDMTEGPGITLTRAATLVLTPKPRLNKLLSTM</sequence>
<feature type="transmembrane region" description="Helical" evidence="14">
    <location>
        <begin position="12"/>
        <end position="31"/>
    </location>
</feature>
<dbReference type="SUPFAM" id="SSF48264">
    <property type="entry name" value="Cytochrome P450"/>
    <property type="match status" value="1"/>
</dbReference>
<dbReference type="InterPro" id="IPR036396">
    <property type="entry name" value="Cyt_P450_sf"/>
</dbReference>
<keyword evidence="6 12" id="KW-0479">Metal-binding</keyword>
<dbReference type="GO" id="GO:0016020">
    <property type="term" value="C:membrane"/>
    <property type="evidence" value="ECO:0007669"/>
    <property type="project" value="UniProtKB-SubCell"/>
</dbReference>
<comment type="cofactor">
    <cofactor evidence="1 12">
        <name>heme</name>
        <dbReference type="ChEBI" id="CHEBI:30413"/>
    </cofactor>
</comment>
<dbReference type="Pfam" id="PF00067">
    <property type="entry name" value="p450"/>
    <property type="match status" value="1"/>
</dbReference>
<evidence type="ECO:0008006" key="17">
    <source>
        <dbReference type="Google" id="ProtNLM"/>
    </source>
</evidence>
<evidence type="ECO:0000256" key="6">
    <source>
        <dbReference type="ARBA" id="ARBA00022723"/>
    </source>
</evidence>
<evidence type="ECO:0000256" key="7">
    <source>
        <dbReference type="ARBA" id="ARBA00022989"/>
    </source>
</evidence>
<dbReference type="InterPro" id="IPR017972">
    <property type="entry name" value="Cyt_P450_CS"/>
</dbReference>
<comment type="subcellular location">
    <subcellularLocation>
        <location evidence="2">Membrane</location>
        <topology evidence="2">Single-pass membrane protein</topology>
    </subcellularLocation>
</comment>
<comment type="caution">
    <text evidence="15">The sequence shown here is derived from an EMBL/GenBank/DDBJ whole genome shotgun (WGS) entry which is preliminary data.</text>
</comment>
<evidence type="ECO:0000313" key="16">
    <source>
        <dbReference type="Proteomes" id="UP001210211"/>
    </source>
</evidence>